<dbReference type="Gene3D" id="3.40.50.10140">
    <property type="entry name" value="Toll/interleukin-1 receptor homology (TIR) domain"/>
    <property type="match status" value="1"/>
</dbReference>
<evidence type="ECO:0000259" key="3">
    <source>
        <dbReference type="PROSITE" id="PS50104"/>
    </source>
</evidence>
<dbReference type="Proteomes" id="UP001596415">
    <property type="component" value="Unassembled WGS sequence"/>
</dbReference>
<keyword evidence="5" id="KW-1185">Reference proteome</keyword>
<keyword evidence="4" id="KW-0675">Receptor</keyword>
<protein>
    <submittedName>
        <fullName evidence="4">Toll/interleukin-1 receptor domain-containing protein</fullName>
    </submittedName>
</protein>
<feature type="compositionally biased region" description="Polar residues" evidence="1">
    <location>
        <begin position="127"/>
        <end position="147"/>
    </location>
</feature>
<keyword evidence="2" id="KW-0812">Transmembrane</keyword>
<sequence>MSTNTIFFSYSRDNSEFVLQLAKELRESGATVWLDQLDIKPGSHWDKSIETALEESPTLVVVLSKASVASHNVMDEVSYALEEGKTVVPVLYEACEIPFRLRRLQFADFTSSHEKGMATLRTALQNDSTSVYERTQPKPTAANTAEEGSSFKKTKQHATDSKSIHSSGKSKKPIIYAVVALVAIVAIYGIYSAVAGGEKDMMALCKADWQELETTMTEGKEINELAALRKHIELYAPCPHEDEAMDRISFLNEMGADLNNSTIVVEKDATDESITTIPSSKTTSDTQNQPIKISEKEELTGLTVKQVSYDTGNFEEKSAKLWIEKNNDGERRFTVLKRTKNAVYLGEGPDVRITLDIENAVILYSDAETEPITLYYITSTSTTNN</sequence>
<accession>A0ABW2MWS2</accession>
<dbReference type="Pfam" id="PF13676">
    <property type="entry name" value="TIR_2"/>
    <property type="match status" value="1"/>
</dbReference>
<dbReference type="EMBL" id="JBHTBN010000002">
    <property type="protein sequence ID" value="MFC7357201.1"/>
    <property type="molecule type" value="Genomic_DNA"/>
</dbReference>
<feature type="domain" description="TIR" evidence="3">
    <location>
        <begin position="2"/>
        <end position="124"/>
    </location>
</feature>
<dbReference type="SUPFAM" id="SSF52200">
    <property type="entry name" value="Toll/Interleukin receptor TIR domain"/>
    <property type="match status" value="1"/>
</dbReference>
<reference evidence="5" key="1">
    <citation type="journal article" date="2019" name="Int. J. Syst. Evol. Microbiol.">
        <title>The Global Catalogue of Microorganisms (GCM) 10K type strain sequencing project: providing services to taxonomists for standard genome sequencing and annotation.</title>
        <authorList>
            <consortium name="The Broad Institute Genomics Platform"/>
            <consortium name="The Broad Institute Genome Sequencing Center for Infectious Disease"/>
            <person name="Wu L."/>
            <person name="Ma J."/>
        </authorList>
    </citation>
    <scope>NUCLEOTIDE SEQUENCE [LARGE SCALE GENOMIC DNA]</scope>
    <source>
        <strain evidence="5">CGMCC 1.16306</strain>
    </source>
</reference>
<dbReference type="PROSITE" id="PS50104">
    <property type="entry name" value="TIR"/>
    <property type="match status" value="1"/>
</dbReference>
<gene>
    <name evidence="4" type="ORF">ACFQO1_05855</name>
</gene>
<dbReference type="SMART" id="SM00255">
    <property type="entry name" value="TIR"/>
    <property type="match status" value="1"/>
</dbReference>
<evidence type="ECO:0000313" key="5">
    <source>
        <dbReference type="Proteomes" id="UP001596415"/>
    </source>
</evidence>
<comment type="caution">
    <text evidence="4">The sequence shown here is derived from an EMBL/GenBank/DDBJ whole genome shotgun (WGS) entry which is preliminary data.</text>
</comment>
<evidence type="ECO:0000256" key="2">
    <source>
        <dbReference type="SAM" id="Phobius"/>
    </source>
</evidence>
<dbReference type="InterPro" id="IPR035897">
    <property type="entry name" value="Toll_tir_struct_dom_sf"/>
</dbReference>
<keyword evidence="2" id="KW-1133">Transmembrane helix</keyword>
<proteinExistence type="predicted"/>
<feature type="transmembrane region" description="Helical" evidence="2">
    <location>
        <begin position="174"/>
        <end position="194"/>
    </location>
</feature>
<dbReference type="RefSeq" id="WP_380217047.1">
    <property type="nucleotide sequence ID" value="NZ_JBHTBN010000002.1"/>
</dbReference>
<evidence type="ECO:0000256" key="1">
    <source>
        <dbReference type="SAM" id="MobiDB-lite"/>
    </source>
</evidence>
<organism evidence="4 5">
    <name type="scientific">Jejudonia soesokkakensis</name>
    <dbReference type="NCBI Taxonomy" id="1323432"/>
    <lineage>
        <taxon>Bacteria</taxon>
        <taxon>Pseudomonadati</taxon>
        <taxon>Bacteroidota</taxon>
        <taxon>Flavobacteriia</taxon>
        <taxon>Flavobacteriales</taxon>
        <taxon>Flavobacteriaceae</taxon>
        <taxon>Jejudonia</taxon>
    </lineage>
</organism>
<evidence type="ECO:0000313" key="4">
    <source>
        <dbReference type="EMBL" id="MFC7357201.1"/>
    </source>
</evidence>
<dbReference type="InterPro" id="IPR000157">
    <property type="entry name" value="TIR_dom"/>
</dbReference>
<keyword evidence="2" id="KW-0472">Membrane</keyword>
<name>A0ABW2MWS2_9FLAO</name>
<feature type="region of interest" description="Disordered" evidence="1">
    <location>
        <begin position="127"/>
        <end position="168"/>
    </location>
</feature>